<dbReference type="EMBL" id="FP565814">
    <property type="protein sequence ID" value="CBH23188.1"/>
    <property type="molecule type" value="Genomic_DNA"/>
</dbReference>
<evidence type="ECO:0000313" key="2">
    <source>
        <dbReference type="Proteomes" id="UP000000933"/>
    </source>
</evidence>
<dbReference type="KEGG" id="srm:SRM_00267"/>
<accession>D5H583</accession>
<sequence length="103" mass="11522">MKVMRVRFHPSKFGSNRPIRLEAVFWPANTFMFAFPFTQTLKVYETLFATGIPEDRKVIVPLASSLYASLPPSGSEIPAVTVVFPFSSLHAFDVKSKKLSLGK</sequence>
<proteinExistence type="predicted"/>
<dbReference type="Proteomes" id="UP000000933">
    <property type="component" value="Chromosome"/>
</dbReference>
<reference evidence="2" key="2">
    <citation type="submission" date="2010-04" db="EMBL/GenBank/DDBJ databases">
        <title>Genome sequence of Salinibacter ruber M8.</title>
        <authorList>
            <consortium name="Genoscope"/>
        </authorList>
    </citation>
    <scope>NUCLEOTIDE SEQUENCE [LARGE SCALE GENOMIC DNA]</scope>
    <source>
        <strain evidence="2">M8</strain>
    </source>
</reference>
<gene>
    <name evidence="1" type="ordered locus">SRM_00267</name>
</gene>
<name>D5H583_SALRM</name>
<organism evidence="1 2">
    <name type="scientific">Salinibacter ruber (strain M8)</name>
    <dbReference type="NCBI Taxonomy" id="761659"/>
    <lineage>
        <taxon>Bacteria</taxon>
        <taxon>Pseudomonadati</taxon>
        <taxon>Rhodothermota</taxon>
        <taxon>Rhodothermia</taxon>
        <taxon>Rhodothermales</taxon>
        <taxon>Salinibacteraceae</taxon>
        <taxon>Salinibacter</taxon>
    </lineage>
</organism>
<dbReference type="HOGENOM" id="CLU_2261846_0_0_10"/>
<evidence type="ECO:0000313" key="1">
    <source>
        <dbReference type="EMBL" id="CBH23188.1"/>
    </source>
</evidence>
<reference evidence="1 2" key="1">
    <citation type="journal article" date="2010" name="ISME J.">
        <title>Fine-scale evolution: genomic, phenotypic and ecological differentiation in two coexisting Salinibacter ruber strains.</title>
        <authorList>
            <person name="Pena A."/>
            <person name="Teeling H."/>
            <person name="Huerta-Cepas J."/>
            <person name="Santos F."/>
            <person name="Yarza P."/>
            <person name="Brito-Echeverria J."/>
            <person name="Lucio M."/>
            <person name="Schmitt-Kopplin P."/>
            <person name="Meseguer I."/>
            <person name="Schenowitz C."/>
            <person name="Dossat C."/>
            <person name="Barbe V."/>
            <person name="Dopazo J."/>
            <person name="Rossello-Mora R."/>
            <person name="Schuler M."/>
            <person name="Glockner F.O."/>
            <person name="Amann R."/>
            <person name="Gabaldon T."/>
            <person name="Anton J."/>
        </authorList>
    </citation>
    <scope>NUCLEOTIDE SEQUENCE [LARGE SCALE GENOMIC DNA]</scope>
    <source>
        <strain evidence="1 2">M8</strain>
    </source>
</reference>
<protein>
    <submittedName>
        <fullName evidence="1">Uncharacterized protein</fullName>
    </submittedName>
</protein>
<dbReference type="AlphaFoldDB" id="D5H583"/>